<dbReference type="RefSeq" id="WP_063072484.1">
    <property type="nucleotide sequence ID" value="NZ_LQXA01000048.1"/>
</dbReference>
<dbReference type="Proteomes" id="UP000076218">
    <property type="component" value="Unassembled WGS sequence"/>
</dbReference>
<feature type="transmembrane region" description="Helical" evidence="1">
    <location>
        <begin position="45"/>
        <end position="63"/>
    </location>
</feature>
<name>A0A154UYJ2_9MICO</name>
<evidence type="ECO:0000256" key="1">
    <source>
        <dbReference type="SAM" id="Phobius"/>
    </source>
</evidence>
<proteinExistence type="predicted"/>
<feature type="transmembrane region" description="Helical" evidence="1">
    <location>
        <begin position="69"/>
        <end position="87"/>
    </location>
</feature>
<dbReference type="EMBL" id="LQXA01000048">
    <property type="protein sequence ID" value="KZC94146.1"/>
    <property type="molecule type" value="Genomic_DNA"/>
</dbReference>
<reference evidence="2 3" key="1">
    <citation type="submission" date="2016-01" db="EMBL/GenBank/DDBJ databases">
        <title>Draft genome sequence of Clavibacter michiganensis subsp. tessellarius DOAB 609.</title>
        <authorList>
            <person name="Tambong J.T."/>
        </authorList>
    </citation>
    <scope>NUCLEOTIDE SEQUENCE [LARGE SCALE GENOMIC DNA]</scope>
    <source>
        <strain evidence="2 3">DOAB 609</strain>
    </source>
</reference>
<evidence type="ECO:0000313" key="3">
    <source>
        <dbReference type="Proteomes" id="UP000076218"/>
    </source>
</evidence>
<sequence length="165" mass="17607">MRHSGDVDAFVWDEPSMRPGDGAAGATPVVDRHMRLPDGHARRRVVALAGLLAVVVAGMVVTHSDGRGLWPDIFYAAAFHLALIAALPRVDTVVHGAAVLVWCTGIELLQITGWPALWALHVPLCRLLLGTGYDPVDLGAYALGVLLVLAVDRLLRIGRGLDDPT</sequence>
<protein>
    <recommendedName>
        <fullName evidence="4">DUF2809 domain-containing protein</fullName>
    </recommendedName>
</protein>
<keyword evidence="1" id="KW-0812">Transmembrane</keyword>
<feature type="transmembrane region" description="Helical" evidence="1">
    <location>
        <begin position="99"/>
        <end position="118"/>
    </location>
</feature>
<gene>
    <name evidence="2" type="ORF">AWH51_14760</name>
</gene>
<evidence type="ECO:0008006" key="4">
    <source>
        <dbReference type="Google" id="ProtNLM"/>
    </source>
</evidence>
<dbReference type="Pfam" id="PF10990">
    <property type="entry name" value="DUF2809"/>
    <property type="match status" value="1"/>
</dbReference>
<accession>A0A154UYJ2</accession>
<dbReference type="InterPro" id="IPR021257">
    <property type="entry name" value="DUF2809"/>
</dbReference>
<keyword evidence="1" id="KW-0472">Membrane</keyword>
<dbReference type="STRING" id="31965.AWH51_14760"/>
<dbReference type="AlphaFoldDB" id="A0A154UYJ2"/>
<keyword evidence="1" id="KW-1133">Transmembrane helix</keyword>
<comment type="caution">
    <text evidence="2">The sequence shown here is derived from an EMBL/GenBank/DDBJ whole genome shotgun (WGS) entry which is preliminary data.</text>
</comment>
<dbReference type="OrthoDB" id="3874273at2"/>
<organism evidence="2 3">
    <name type="scientific">Clavibacter tessellarius</name>
    <dbReference type="NCBI Taxonomy" id="31965"/>
    <lineage>
        <taxon>Bacteria</taxon>
        <taxon>Bacillati</taxon>
        <taxon>Actinomycetota</taxon>
        <taxon>Actinomycetes</taxon>
        <taxon>Micrococcales</taxon>
        <taxon>Microbacteriaceae</taxon>
        <taxon>Clavibacter</taxon>
    </lineage>
</organism>
<evidence type="ECO:0000313" key="2">
    <source>
        <dbReference type="EMBL" id="KZC94146.1"/>
    </source>
</evidence>
<feature type="transmembrane region" description="Helical" evidence="1">
    <location>
        <begin position="138"/>
        <end position="155"/>
    </location>
</feature>